<keyword evidence="2 3" id="KW-0808">Transferase</keyword>
<dbReference type="GO" id="GO:0046294">
    <property type="term" value="P:formaldehyde catabolic process"/>
    <property type="evidence" value="ECO:0007669"/>
    <property type="project" value="UniProtKB-UniRule"/>
</dbReference>
<dbReference type="InterPro" id="IPR002770">
    <property type="entry name" value="ForMFR_H4MPT_ForTrfase_C"/>
</dbReference>
<dbReference type="Pfam" id="PF02741">
    <property type="entry name" value="FTR_C"/>
    <property type="match status" value="1"/>
</dbReference>
<dbReference type="SUPFAM" id="SSF55112">
    <property type="entry name" value="Formylmethanofuran:tetrahydromethanopterin formyltransferase"/>
    <property type="match status" value="2"/>
</dbReference>
<dbReference type="GO" id="GO:0006730">
    <property type="term" value="P:one-carbon metabolic process"/>
    <property type="evidence" value="ECO:0007669"/>
    <property type="project" value="UniProtKB-UniRule"/>
</dbReference>
<comment type="subunit">
    <text evidence="3">Homotetramer.</text>
</comment>
<dbReference type="EMBL" id="CP003181">
    <property type="protein sequence ID" value="AHJ62600.1"/>
    <property type="molecule type" value="Genomic_DNA"/>
</dbReference>
<feature type="domain" description="Formylmethanofuran: tetrahydromethanopterin formyltransferase Ftr N-terminal" evidence="5">
    <location>
        <begin position="61"/>
        <end position="202"/>
    </location>
</feature>
<comment type="similarity">
    <text evidence="1 3">Belongs to the FTR family.</text>
</comment>
<protein>
    <recommendedName>
        <fullName evidence="3">Formylmethanofuran--tetrahydromethanopterin formyltransferase</fullName>
        <shortName evidence="3">Ftr</shortName>
        <ecNumber evidence="3">2.3.1.101</ecNumber>
    </recommendedName>
    <alternativeName>
        <fullName evidence="3">H4MPT formyltransferase</fullName>
    </alternativeName>
</protein>
<dbReference type="NCBIfam" id="NF002554">
    <property type="entry name" value="PRK02114.1"/>
    <property type="match status" value="1"/>
</dbReference>
<feature type="compositionally biased region" description="Low complexity" evidence="4">
    <location>
        <begin position="1"/>
        <end position="19"/>
    </location>
</feature>
<evidence type="ECO:0000313" key="7">
    <source>
        <dbReference type="EMBL" id="AHJ62600.1"/>
    </source>
</evidence>
<evidence type="ECO:0000256" key="1">
    <source>
        <dbReference type="ARBA" id="ARBA00006770"/>
    </source>
</evidence>
<keyword evidence="3" id="KW-0554">One-carbon metabolism</keyword>
<dbReference type="AlphaFoldDB" id="A0AAN0RD28"/>
<evidence type="ECO:0000259" key="5">
    <source>
        <dbReference type="Pfam" id="PF01913"/>
    </source>
</evidence>
<dbReference type="HAMAP" id="MF_00579">
    <property type="entry name" value="FTR"/>
    <property type="match status" value="1"/>
</dbReference>
<organism evidence="7 8">
    <name type="scientific">Granulibacter bethesdensis</name>
    <dbReference type="NCBI Taxonomy" id="364410"/>
    <lineage>
        <taxon>Bacteria</taxon>
        <taxon>Pseudomonadati</taxon>
        <taxon>Pseudomonadota</taxon>
        <taxon>Alphaproteobacteria</taxon>
        <taxon>Acetobacterales</taxon>
        <taxon>Acetobacteraceae</taxon>
        <taxon>Granulibacter</taxon>
    </lineage>
</organism>
<comment type="subcellular location">
    <subcellularLocation>
        <location evidence="3">Cytoplasm</location>
    </subcellularLocation>
</comment>
<comment type="function">
    <text evidence="3">Catalyzes the transfer of a formyl group from 5-formyl tetrahydromethanopterin (5-formyl-H(4)MPT) to methanofuran (MFR) to produce formylmethanofuran (formyl-MFR) and tetrahydromethanopterin (H(4)MPT).</text>
</comment>
<feature type="region of interest" description="Disordered" evidence="4">
    <location>
        <begin position="1"/>
        <end position="22"/>
    </location>
</feature>
<name>A0AAN0RD28_9PROT</name>
<dbReference type="Gene3D" id="3.30.70.520">
    <property type="match status" value="2"/>
</dbReference>
<dbReference type="Pfam" id="PF01913">
    <property type="entry name" value="FTR"/>
    <property type="match status" value="1"/>
</dbReference>
<proteinExistence type="inferred from homology"/>
<dbReference type="NCBIfam" id="TIGR03119">
    <property type="entry name" value="one_C_fhcD"/>
    <property type="match status" value="1"/>
</dbReference>
<dbReference type="InterPro" id="IPR023447">
    <property type="entry name" value="ForMFR_H4MPT_ForTrfase_fd-like"/>
</dbReference>
<evidence type="ECO:0000256" key="3">
    <source>
        <dbReference type="HAMAP-Rule" id="MF_00579"/>
    </source>
</evidence>
<dbReference type="GO" id="GO:0030270">
    <property type="term" value="F:formylmethanofuran-tetrahydromethanopterin N-formyltransferase activity"/>
    <property type="evidence" value="ECO:0007669"/>
    <property type="project" value="UniProtKB-UniRule"/>
</dbReference>
<dbReference type="KEGG" id="gbc:GbCGDNIH3_0780"/>
<gene>
    <name evidence="3" type="primary">ffsA</name>
    <name evidence="7" type="ORF">GbCGDNIH3_0780</name>
</gene>
<dbReference type="Proteomes" id="UP000019438">
    <property type="component" value="Chromosome"/>
</dbReference>
<dbReference type="InterPro" id="IPR014053">
    <property type="entry name" value="ForMFR_H4MPT_ForTrfase"/>
</dbReference>
<comment type="pathway">
    <text evidence="3">One-carbon metabolism; formaldehyde degradation; formate from formaldehyde (H(4)MPT route): step 4/5.</text>
</comment>
<keyword evidence="3 7" id="KW-0012">Acyltransferase</keyword>
<comment type="catalytic activity">
    <reaction evidence="3">
        <text>N-formylmethanofuran + 5,6,7,8-tetrahydromethanopterin + H(+) = N(5)-formyl-5,6,7,8-tetrahydromethanopterin + methanofuran</text>
        <dbReference type="Rhea" id="RHEA:18061"/>
        <dbReference type="ChEBI" id="CHEBI:15378"/>
        <dbReference type="ChEBI" id="CHEBI:57727"/>
        <dbReference type="ChEBI" id="CHEBI:58018"/>
        <dbReference type="ChEBI" id="CHEBI:58103"/>
        <dbReference type="ChEBI" id="CHEBI:58151"/>
        <dbReference type="EC" id="2.3.1.101"/>
    </reaction>
</comment>
<keyword evidence="3" id="KW-0963">Cytoplasm</keyword>
<dbReference type="InterPro" id="IPR022667">
    <property type="entry name" value="ForMFR_H4MPT_ForTrfase_N"/>
</dbReference>
<accession>A0AAN0RD28</accession>
<dbReference type="GO" id="GO:0005737">
    <property type="term" value="C:cytoplasm"/>
    <property type="evidence" value="ECO:0007669"/>
    <property type="project" value="UniProtKB-SubCell"/>
</dbReference>
<reference evidence="8" key="1">
    <citation type="submission" date="2012-06" db="EMBL/GenBank/DDBJ databases">
        <title>Genome analysis of multiple Granulibacter bethesdensis isolates demonstrates substantial genome diversity.</title>
        <authorList>
            <person name="Greenberg D.E."/>
            <person name="Porcella S.F."/>
            <person name="Zarember K."/>
            <person name="Zelazny A.M."/>
            <person name="Bruno D."/>
            <person name="Martens C."/>
            <person name="Barbian K.D."/>
            <person name="Jaske E."/>
            <person name="Holland S.M."/>
        </authorList>
    </citation>
    <scope>NUCLEOTIDE SEQUENCE [LARGE SCALE GENOMIC DNA]</scope>
    <source>
        <strain evidence="8">CGDNIH3</strain>
    </source>
</reference>
<feature type="domain" description="Formylmethanofuran: tetrahydromethanopterin formyltransferase Ftr C-terminal" evidence="6">
    <location>
        <begin position="205"/>
        <end position="356"/>
    </location>
</feature>
<evidence type="ECO:0000259" key="6">
    <source>
        <dbReference type="Pfam" id="PF02741"/>
    </source>
</evidence>
<evidence type="ECO:0000256" key="4">
    <source>
        <dbReference type="SAM" id="MobiDB-lite"/>
    </source>
</evidence>
<evidence type="ECO:0000256" key="2">
    <source>
        <dbReference type="ARBA" id="ARBA00022679"/>
    </source>
</evidence>
<evidence type="ECO:0000313" key="8">
    <source>
        <dbReference type="Proteomes" id="UP000019438"/>
    </source>
</evidence>
<sequence>MRPMSKSPGKGSKAPSKAPNAGGIARLKAVASTVVEQAAKKKISAASAKPTAIKTPRAARVTKVVVDDTFAEAFDMRATGVIVTGPNRKWARQAAETMTGFATSVIACGIEAGIDRELRPDETPDGRPGVRVLMFGMGWNEMQKQLQNRVGQCVLTCPGAACYDVGIPGPEKMKIGSLLRYFGDGWQIAKKLDGRRFWRIPVMDGEFVCEGTTGYTKNAVGGGNLILLGRSPAATLLAAETAVEAMKAVPDVIMPFPGGIVRSGSKVGSKYKMLPASTNHRFCPTLHGQVETDLDDDTRSVLEIVIDGLTAEAVADAMRAGMEAIMKLGPDKGAARISAGNYGGKLGRHHFKLRELLR</sequence>
<dbReference type="EC" id="2.3.1.101" evidence="3"/>